<feature type="transmembrane region" description="Helical" evidence="1">
    <location>
        <begin position="54"/>
        <end position="72"/>
    </location>
</feature>
<reference evidence="3" key="1">
    <citation type="submission" date="2016-10" db="EMBL/GenBank/DDBJ databases">
        <authorList>
            <person name="Varghese N."/>
            <person name="Submissions S."/>
        </authorList>
    </citation>
    <scope>NUCLEOTIDE SEQUENCE [LARGE SCALE GENOMIC DNA]</scope>
    <source>
        <strain evidence="3">DSM 44260</strain>
    </source>
</reference>
<dbReference type="STRING" id="155974.SAMN04487818_108191"/>
<feature type="transmembrane region" description="Helical" evidence="1">
    <location>
        <begin position="21"/>
        <end position="42"/>
    </location>
</feature>
<feature type="transmembrane region" description="Helical" evidence="1">
    <location>
        <begin position="205"/>
        <end position="223"/>
    </location>
</feature>
<feature type="transmembrane region" description="Helical" evidence="1">
    <location>
        <begin position="251"/>
        <end position="268"/>
    </location>
</feature>
<feature type="transmembrane region" description="Helical" evidence="1">
    <location>
        <begin position="304"/>
        <end position="322"/>
    </location>
</feature>
<evidence type="ECO:0000313" key="2">
    <source>
        <dbReference type="EMBL" id="SES18431.1"/>
    </source>
</evidence>
<feature type="transmembrane region" description="Helical" evidence="1">
    <location>
        <begin position="174"/>
        <end position="193"/>
    </location>
</feature>
<keyword evidence="3" id="KW-1185">Reference proteome</keyword>
<dbReference type="Proteomes" id="UP000199051">
    <property type="component" value="Unassembled WGS sequence"/>
</dbReference>
<proteinExistence type="predicted"/>
<feature type="transmembrane region" description="Helical" evidence="1">
    <location>
        <begin position="229"/>
        <end position="244"/>
    </location>
</feature>
<feature type="transmembrane region" description="Helical" evidence="1">
    <location>
        <begin position="328"/>
        <end position="348"/>
    </location>
</feature>
<feature type="transmembrane region" description="Helical" evidence="1">
    <location>
        <begin position="79"/>
        <end position="96"/>
    </location>
</feature>
<dbReference type="EMBL" id="FOGI01000008">
    <property type="protein sequence ID" value="SES18431.1"/>
    <property type="molecule type" value="Genomic_DNA"/>
</dbReference>
<feature type="transmembrane region" description="Helical" evidence="1">
    <location>
        <begin position="355"/>
        <end position="377"/>
    </location>
</feature>
<sequence>MPPVRAVRRSGPPTLFVRCTVTIMTSRWAFVATLATTGALLLRHPAPPGAVGGWGWLVLVAAIAALVALWRFPGRAWPWVLVVGGALSTADAVLWVDNWPLPAGVDVAVRLRVVSVVTSSAAVLLVLGALGGAGRLLAVGHRAHGSALAGIAVGAYAVSGPLARSRFEPSIWDLVPFVAAGLAVAGAAAAVLISRRDARAPAGPPWVLAAGVLAVAVSALPALDERLRLVSVVGLIVVGALTAVRATLETTALVVVAVVGIALVRAGIRLDGHPFGARPSLLAWVALVGGVLVFAALGLSAARALLFTVAATAAALVLPVFVGDGAGYALALLAVGVGLVVLSGAVAAERCGDAPLVVVVVLGLVGAQAGPLGDLVLGNDLLDNNHPTWWVTLALVTSAALVATGAALERYAPKSPTLASV</sequence>
<feature type="transmembrane region" description="Helical" evidence="1">
    <location>
        <begin position="389"/>
        <end position="408"/>
    </location>
</feature>
<keyword evidence="1" id="KW-0812">Transmembrane</keyword>
<keyword evidence="1" id="KW-1133">Transmembrane helix</keyword>
<feature type="transmembrane region" description="Helical" evidence="1">
    <location>
        <begin position="116"/>
        <end position="138"/>
    </location>
</feature>
<protein>
    <submittedName>
        <fullName evidence="2">Uncharacterized protein</fullName>
    </submittedName>
</protein>
<evidence type="ECO:0000313" key="3">
    <source>
        <dbReference type="Proteomes" id="UP000199051"/>
    </source>
</evidence>
<organism evidence="2 3">
    <name type="scientific">Actinokineospora terrae</name>
    <dbReference type="NCBI Taxonomy" id="155974"/>
    <lineage>
        <taxon>Bacteria</taxon>
        <taxon>Bacillati</taxon>
        <taxon>Actinomycetota</taxon>
        <taxon>Actinomycetes</taxon>
        <taxon>Pseudonocardiales</taxon>
        <taxon>Pseudonocardiaceae</taxon>
        <taxon>Actinokineospora</taxon>
    </lineage>
</organism>
<accession>A0A1H9VA73</accession>
<feature type="transmembrane region" description="Helical" evidence="1">
    <location>
        <begin position="280"/>
        <end position="297"/>
    </location>
</feature>
<name>A0A1H9VA73_9PSEU</name>
<gene>
    <name evidence="2" type="ORF">SAMN04487818_108191</name>
</gene>
<evidence type="ECO:0000256" key="1">
    <source>
        <dbReference type="SAM" id="Phobius"/>
    </source>
</evidence>
<dbReference type="AlphaFoldDB" id="A0A1H9VA73"/>
<keyword evidence="1" id="KW-0472">Membrane</keyword>
<feature type="transmembrane region" description="Helical" evidence="1">
    <location>
        <begin position="145"/>
        <end position="162"/>
    </location>
</feature>